<reference evidence="5" key="1">
    <citation type="submission" date="2006-01" db="EMBL/GenBank/DDBJ databases">
        <title>Genome of the cyst-dividing bacterium Ramlibacter tataouinensis.</title>
        <authorList>
            <person name="Barakat M."/>
            <person name="Ortet P."/>
            <person name="De Luca G."/>
            <person name="Jourlin-Castelli C."/>
            <person name="Ansaldi M."/>
            <person name="Py B."/>
            <person name="Fichant G."/>
            <person name="Coutinho P."/>
            <person name="Voulhoux R."/>
            <person name="Bastien O."/>
            <person name="Roy S."/>
            <person name="Marechal E."/>
            <person name="Henrissat B."/>
            <person name="Quentin Y."/>
            <person name="Noirot P."/>
            <person name="Filloux A."/>
            <person name="Mejean V."/>
            <person name="DuBow M."/>
            <person name="Barras F."/>
            <person name="Heulin T."/>
        </authorList>
    </citation>
    <scope>NUCLEOTIDE SEQUENCE [LARGE SCALE GENOMIC DNA]</scope>
    <source>
        <strain evidence="5">ATCC BAA-407 / DSM 14655 / LMG 21543 / TTB310</strain>
    </source>
</reference>
<dbReference type="PROSITE" id="PS01031">
    <property type="entry name" value="SHSP"/>
    <property type="match status" value="1"/>
</dbReference>
<dbReference type="STRING" id="365046.Rta_01185"/>
<dbReference type="InterPro" id="IPR008978">
    <property type="entry name" value="HSP20-like_chaperone"/>
</dbReference>
<organism evidence="4 5">
    <name type="scientific">Ramlibacter tataouinensis (strain ATCC BAA-407 / DSM 14655 / LMG 21543 / TTB310)</name>
    <dbReference type="NCBI Taxonomy" id="365046"/>
    <lineage>
        <taxon>Bacteria</taxon>
        <taxon>Pseudomonadati</taxon>
        <taxon>Pseudomonadota</taxon>
        <taxon>Betaproteobacteria</taxon>
        <taxon>Burkholderiales</taxon>
        <taxon>Comamonadaceae</taxon>
        <taxon>Ramlibacter</taxon>
    </lineage>
</organism>
<keyword evidence="5" id="KW-1185">Reference proteome</keyword>
<dbReference type="HOGENOM" id="CLU_1998893_0_0_4"/>
<dbReference type="Gene3D" id="2.60.40.790">
    <property type="match status" value="1"/>
</dbReference>
<dbReference type="CDD" id="cd00298">
    <property type="entry name" value="ACD_sHsps_p23-like"/>
    <property type="match status" value="1"/>
</dbReference>
<dbReference type="SUPFAM" id="SSF49764">
    <property type="entry name" value="HSP20-like chaperones"/>
    <property type="match status" value="1"/>
</dbReference>
<dbReference type="OrthoDB" id="8794599at2"/>
<evidence type="ECO:0000256" key="2">
    <source>
        <dbReference type="RuleBase" id="RU003616"/>
    </source>
</evidence>
<dbReference type="EMBL" id="CP000245">
    <property type="protein sequence ID" value="AEG91181.1"/>
    <property type="molecule type" value="Genomic_DNA"/>
</dbReference>
<gene>
    <name evidence="4" type="ordered locus">Rta_01185</name>
</gene>
<dbReference type="Proteomes" id="UP000008385">
    <property type="component" value="Chromosome"/>
</dbReference>
<comment type="similarity">
    <text evidence="1 2">Belongs to the small heat shock protein (HSP20) family.</text>
</comment>
<evidence type="ECO:0000259" key="3">
    <source>
        <dbReference type="PROSITE" id="PS01031"/>
    </source>
</evidence>
<dbReference type="KEGG" id="rta:Rta_01185"/>
<protein>
    <submittedName>
        <fullName evidence="4">Small heat shock protein, HSP20 family-like protein</fullName>
    </submittedName>
</protein>
<dbReference type="InterPro" id="IPR002068">
    <property type="entry name" value="A-crystallin/Hsp20_dom"/>
</dbReference>
<sequence>MFFAPALRTGELARQPGVLDFGLERFLNDTYRHLGRAGYELQEDDKSWLLAIDVPGVAKEHLAVHVEGNMVRIETSREASRHFKAAYELPQEIDVDACEAKLENGVLMLRLAKLPQAQGRQVRIS</sequence>
<dbReference type="InterPro" id="IPR031107">
    <property type="entry name" value="Small_HSP"/>
</dbReference>
<proteinExistence type="inferred from homology"/>
<evidence type="ECO:0000313" key="5">
    <source>
        <dbReference type="Proteomes" id="UP000008385"/>
    </source>
</evidence>
<dbReference type="PANTHER" id="PTHR11527">
    <property type="entry name" value="HEAT-SHOCK PROTEIN 20 FAMILY MEMBER"/>
    <property type="match status" value="1"/>
</dbReference>
<feature type="domain" description="SHSP" evidence="3">
    <location>
        <begin position="30"/>
        <end position="125"/>
    </location>
</feature>
<keyword evidence="4" id="KW-0346">Stress response</keyword>
<evidence type="ECO:0000256" key="1">
    <source>
        <dbReference type="PROSITE-ProRule" id="PRU00285"/>
    </source>
</evidence>
<dbReference type="AlphaFoldDB" id="F5Y394"/>
<dbReference type="eggNOG" id="COG0071">
    <property type="taxonomic scope" value="Bacteria"/>
</dbReference>
<dbReference type="RefSeq" id="WP_013899414.1">
    <property type="nucleotide sequence ID" value="NC_015677.1"/>
</dbReference>
<accession>F5Y394</accession>
<name>F5Y394_RAMTT</name>
<evidence type="ECO:0000313" key="4">
    <source>
        <dbReference type="EMBL" id="AEG91181.1"/>
    </source>
</evidence>
<reference evidence="4 5" key="2">
    <citation type="journal article" date="2011" name="PLoS ONE">
        <title>The Cyst-Dividing Bacterium Ramlibacter tataouinensis TTB310 Genome Reveals a Well-Stocked Toolbox for Adaptation to a Desert Environment.</title>
        <authorList>
            <person name="De Luca G."/>
            <person name="Barakat M."/>
            <person name="Ortet P."/>
            <person name="Fochesato S."/>
            <person name="Jourlin-Castelli C."/>
            <person name="Ansaldi M."/>
            <person name="Py B."/>
            <person name="Fichant G."/>
            <person name="Coutinho P.M."/>
            <person name="Voulhoux R."/>
            <person name="Bastien O."/>
            <person name="Marechal E."/>
            <person name="Henrissat B."/>
            <person name="Quentin Y."/>
            <person name="Noirot P."/>
            <person name="Filloux A."/>
            <person name="Mejean V."/>
            <person name="Dubow M.S."/>
            <person name="Barras F."/>
            <person name="Barbe V."/>
            <person name="Weissenbach J."/>
            <person name="Mihalcescu I."/>
            <person name="Vermeglio A."/>
            <person name="Achouak W."/>
            <person name="Heulin T."/>
        </authorList>
    </citation>
    <scope>NUCLEOTIDE SEQUENCE [LARGE SCALE GENOMIC DNA]</scope>
    <source>
        <strain evidence="5">ATCC BAA-407 / DSM 14655 / LMG 21543 / TTB310</strain>
    </source>
</reference>
<dbReference type="Pfam" id="PF00011">
    <property type="entry name" value="HSP20"/>
    <property type="match status" value="1"/>
</dbReference>